<dbReference type="Gene3D" id="1.50.10.10">
    <property type="match status" value="1"/>
</dbReference>
<dbReference type="EMBL" id="VRTY01000072">
    <property type="protein sequence ID" value="TXK36714.1"/>
    <property type="molecule type" value="Genomic_DNA"/>
</dbReference>
<keyword evidence="4" id="KW-1185">Reference proteome</keyword>
<evidence type="ECO:0000313" key="4">
    <source>
        <dbReference type="Proteomes" id="UP000321926"/>
    </source>
</evidence>
<protein>
    <submittedName>
        <fullName evidence="3">Bacterial alpha-L-rhamnosidase</fullName>
    </submittedName>
</protein>
<dbReference type="InterPro" id="IPR005084">
    <property type="entry name" value="CBM6"/>
</dbReference>
<dbReference type="OrthoDB" id="49490at2"/>
<evidence type="ECO:0000256" key="1">
    <source>
        <dbReference type="SAM" id="SignalP"/>
    </source>
</evidence>
<dbReference type="Gene3D" id="2.60.420.10">
    <property type="entry name" value="Maltose phosphorylase, domain 3"/>
    <property type="match status" value="1"/>
</dbReference>
<gene>
    <name evidence="3" type="ORF">FVR03_16995</name>
</gene>
<dbReference type="InterPro" id="IPR008979">
    <property type="entry name" value="Galactose-bd-like_sf"/>
</dbReference>
<dbReference type="AlphaFoldDB" id="A0A5C8JJ49"/>
<dbReference type="InterPro" id="IPR012341">
    <property type="entry name" value="6hp_glycosidase-like_sf"/>
</dbReference>
<name>A0A5C8JJ49_9BACT</name>
<dbReference type="RefSeq" id="WP_147922960.1">
    <property type="nucleotide sequence ID" value="NZ_VRTY01000072.1"/>
</dbReference>
<feature type="chain" id="PRO_5022703732" evidence="1">
    <location>
        <begin position="25"/>
        <end position="913"/>
    </location>
</feature>
<dbReference type="SUPFAM" id="SSF48208">
    <property type="entry name" value="Six-hairpin glycosidases"/>
    <property type="match status" value="1"/>
</dbReference>
<organism evidence="3 4">
    <name type="scientific">Pontibacter qinzhouensis</name>
    <dbReference type="NCBI Taxonomy" id="2603253"/>
    <lineage>
        <taxon>Bacteria</taxon>
        <taxon>Pseudomonadati</taxon>
        <taxon>Bacteroidota</taxon>
        <taxon>Cytophagia</taxon>
        <taxon>Cytophagales</taxon>
        <taxon>Hymenobacteraceae</taxon>
        <taxon>Pontibacter</taxon>
    </lineage>
</organism>
<dbReference type="SUPFAM" id="SSF49785">
    <property type="entry name" value="Galactose-binding domain-like"/>
    <property type="match status" value="1"/>
</dbReference>
<accession>A0A5C8JJ49</accession>
<dbReference type="InterPro" id="IPR035396">
    <property type="entry name" value="Bac_rhamnosid6H"/>
</dbReference>
<sequence>MNYTSLKSCLLLASLLFGSCQTQQSVNNGTTSSTVAIWQSEAYTLYPDRVVQQGQEAKAESATAMVSNYQSPANEFQSPELQFKFSINGKDNEMISGKDHRFICATEGGACATPVIKFGQQYTDEAKVPANTFLAPNTALTVKLDLRHVLEALNTKGFYTTYDGTNIYKDDFRHVFIAGNTAPMMWDFDNLANRPELEMKDPEGDGIYEAVLTLNAPADAKTTASRWELSKDLSAFPQYTSDYPLIDALYNLSLEEMELDIEADSTFRTGEEWAGVWTRDISYSIILSMAMLQPKVSQYSLMRKVQNGRIIQDTGTGGAYPVSTDRIVWAVAAWEIYKVTGDNDWLKQAYEIIRNSVEDDLKNAHNPETGLVKGESSFLDWREQTYPKWMQPVDIYESENLGTNAVHYQASVILSEMAKLLNDNKASVKYHQVAETIKNGINEQLWVPEKGYYGQYLYGRNYKILSPRAEALGEALSVLYNIADAAKEKSIVANTPVYDYGIPCIFPQIPNTPPYHNNGIWPFVQAYWSLAAAKAGNEQALVESMSAIYRPAALFLTNKENFVASNGDFAGTQINSSRMLWSLSGNISMVYKVLFGMDYTANSLQFKPFVPKAFAGTRSLTNFKYRQAVLDISLDGYGNQIESITLDGKPLSNAELPGNLQGRHQLNIMLANNAVQENEVNKVPHTVSPAVPVVSLSGNTLVWQPVEGAVNYVVLKNGNVLASTKATSQPITTGAYAEYQVIAEDEAGLPSFASEPMAAPTNVVQQYELEKVAPKAALPYKGFSGTGFVETTKQKNAAIKIPVTVSEAGTYAIDFRYANGNGPTNTLNMCAIRTLRVGNNFAGTVVLPQRGVDEWSNWGMSNAVQVYLPKGSHTISLSFEPANENMNRQVNQAMLDYMRLTQLSSGVRSTSQK</sequence>
<dbReference type="Gene3D" id="2.60.120.260">
    <property type="entry name" value="Galactose-binding domain-like"/>
    <property type="match status" value="1"/>
</dbReference>
<dbReference type="GO" id="GO:0030246">
    <property type="term" value="F:carbohydrate binding"/>
    <property type="evidence" value="ECO:0007669"/>
    <property type="project" value="InterPro"/>
</dbReference>
<dbReference type="Proteomes" id="UP000321926">
    <property type="component" value="Unassembled WGS sequence"/>
</dbReference>
<proteinExistence type="predicted"/>
<dbReference type="Pfam" id="PF17389">
    <property type="entry name" value="Bac_rhamnosid6H"/>
    <property type="match status" value="1"/>
</dbReference>
<comment type="caution">
    <text evidence="3">The sequence shown here is derived from an EMBL/GenBank/DDBJ whole genome shotgun (WGS) entry which is preliminary data.</text>
</comment>
<dbReference type="PROSITE" id="PS51257">
    <property type="entry name" value="PROKAR_LIPOPROTEIN"/>
    <property type="match status" value="1"/>
</dbReference>
<dbReference type="InterPro" id="IPR008928">
    <property type="entry name" value="6-hairpin_glycosidase_sf"/>
</dbReference>
<dbReference type="PROSITE" id="PS51175">
    <property type="entry name" value="CBM6"/>
    <property type="match status" value="1"/>
</dbReference>
<evidence type="ECO:0000313" key="3">
    <source>
        <dbReference type="EMBL" id="TXK36714.1"/>
    </source>
</evidence>
<evidence type="ECO:0000259" key="2">
    <source>
        <dbReference type="PROSITE" id="PS51175"/>
    </source>
</evidence>
<reference evidence="3 4" key="1">
    <citation type="submission" date="2019-08" db="EMBL/GenBank/DDBJ databases">
        <authorList>
            <person name="Shi S."/>
        </authorList>
    </citation>
    <scope>NUCLEOTIDE SEQUENCE [LARGE SCALE GENOMIC DNA]</scope>
    <source>
        <strain evidence="3 4">GY10130</strain>
    </source>
</reference>
<feature type="domain" description="CBM6" evidence="2">
    <location>
        <begin position="765"/>
        <end position="901"/>
    </location>
</feature>
<feature type="signal peptide" evidence="1">
    <location>
        <begin position="1"/>
        <end position="24"/>
    </location>
</feature>
<keyword evidence="1" id="KW-0732">Signal</keyword>
<dbReference type="GO" id="GO:0005975">
    <property type="term" value="P:carbohydrate metabolic process"/>
    <property type="evidence" value="ECO:0007669"/>
    <property type="project" value="InterPro"/>
</dbReference>